<dbReference type="EMBL" id="AP005325">
    <property type="protein sequence ID" value="BAC21545.1"/>
    <property type="molecule type" value="Genomic_DNA"/>
</dbReference>
<evidence type="ECO:0000313" key="2">
    <source>
        <dbReference type="Proteomes" id="UP000000763"/>
    </source>
</evidence>
<proteinExistence type="predicted"/>
<evidence type="ECO:0000313" key="1">
    <source>
        <dbReference type="EMBL" id="BAC21545.1"/>
    </source>
</evidence>
<accession>Q8H301</accession>
<organism evidence="1 2">
    <name type="scientific">Oryza sativa subsp. japonica</name>
    <name type="common">Rice</name>
    <dbReference type="NCBI Taxonomy" id="39947"/>
    <lineage>
        <taxon>Eukaryota</taxon>
        <taxon>Viridiplantae</taxon>
        <taxon>Streptophyta</taxon>
        <taxon>Embryophyta</taxon>
        <taxon>Tracheophyta</taxon>
        <taxon>Spermatophyta</taxon>
        <taxon>Magnoliopsida</taxon>
        <taxon>Liliopsida</taxon>
        <taxon>Poales</taxon>
        <taxon>Poaceae</taxon>
        <taxon>BOP clade</taxon>
        <taxon>Oryzoideae</taxon>
        <taxon>Oryzeae</taxon>
        <taxon>Oryzinae</taxon>
        <taxon>Oryza</taxon>
        <taxon>Oryza sativa</taxon>
    </lineage>
</organism>
<protein>
    <submittedName>
        <fullName evidence="1">Uncharacterized protein</fullName>
    </submittedName>
</protein>
<sequence>MAQCKSKHKKEITDALLLPAAGMEVEVCAFTTYVSIVPDLRPSPRSHLCVNHGSISCSKTQKIHISVEASTGAPRPMEVFAKIIFALMASFSRRAVGLSHDTRNVLVVRVDGPANMYAHRWSIGGGGGMSTWGGKERLLRCAMADEQQVRDGVVVALAVEEPVAVRDGDVATGSCGNASERVRGGASGWVDLWTKNEREREEAAGDFDFSAVFSG</sequence>
<gene>
    <name evidence="1" type="primary">P0710F09.129</name>
</gene>
<reference evidence="2" key="2">
    <citation type="journal article" date="2008" name="Nucleic Acids Res.">
        <title>The rice annotation project database (RAP-DB): 2008 update.</title>
        <authorList>
            <consortium name="The rice annotation project (RAP)"/>
        </authorList>
    </citation>
    <scope>GENOME REANNOTATION</scope>
    <source>
        <strain evidence="2">cv. Nipponbare</strain>
    </source>
</reference>
<dbReference type="AlphaFoldDB" id="Q8H301"/>
<dbReference type="Proteomes" id="UP000000763">
    <property type="component" value="Chromosome 7"/>
</dbReference>
<name>Q8H301_ORYSJ</name>
<reference evidence="2" key="1">
    <citation type="journal article" date="2005" name="Nature">
        <title>The map-based sequence of the rice genome.</title>
        <authorList>
            <consortium name="International rice genome sequencing project (IRGSP)"/>
            <person name="Matsumoto T."/>
            <person name="Wu J."/>
            <person name="Kanamori H."/>
            <person name="Katayose Y."/>
            <person name="Fujisawa M."/>
            <person name="Namiki N."/>
            <person name="Mizuno H."/>
            <person name="Yamamoto K."/>
            <person name="Antonio B.A."/>
            <person name="Baba T."/>
            <person name="Sakata K."/>
            <person name="Nagamura Y."/>
            <person name="Aoki H."/>
            <person name="Arikawa K."/>
            <person name="Arita K."/>
            <person name="Bito T."/>
            <person name="Chiden Y."/>
            <person name="Fujitsuka N."/>
            <person name="Fukunaka R."/>
            <person name="Hamada M."/>
            <person name="Harada C."/>
            <person name="Hayashi A."/>
            <person name="Hijishita S."/>
            <person name="Honda M."/>
            <person name="Hosokawa S."/>
            <person name="Ichikawa Y."/>
            <person name="Idonuma A."/>
            <person name="Iijima M."/>
            <person name="Ikeda M."/>
            <person name="Ikeno M."/>
            <person name="Ito K."/>
            <person name="Ito S."/>
            <person name="Ito T."/>
            <person name="Ito Y."/>
            <person name="Ito Y."/>
            <person name="Iwabuchi A."/>
            <person name="Kamiya K."/>
            <person name="Karasawa W."/>
            <person name="Kurita K."/>
            <person name="Katagiri S."/>
            <person name="Kikuta A."/>
            <person name="Kobayashi H."/>
            <person name="Kobayashi N."/>
            <person name="Machita K."/>
            <person name="Maehara T."/>
            <person name="Masukawa M."/>
            <person name="Mizubayashi T."/>
            <person name="Mukai Y."/>
            <person name="Nagasaki H."/>
            <person name="Nagata Y."/>
            <person name="Naito S."/>
            <person name="Nakashima M."/>
            <person name="Nakama Y."/>
            <person name="Nakamichi Y."/>
            <person name="Nakamura M."/>
            <person name="Meguro A."/>
            <person name="Negishi M."/>
            <person name="Ohta I."/>
            <person name="Ohta T."/>
            <person name="Okamoto M."/>
            <person name="Ono N."/>
            <person name="Saji S."/>
            <person name="Sakaguchi M."/>
            <person name="Sakai K."/>
            <person name="Shibata M."/>
            <person name="Shimokawa T."/>
            <person name="Song J."/>
            <person name="Takazaki Y."/>
            <person name="Terasawa K."/>
            <person name="Tsugane M."/>
            <person name="Tsuji K."/>
            <person name="Ueda S."/>
            <person name="Waki K."/>
            <person name="Yamagata H."/>
            <person name="Yamamoto M."/>
            <person name="Yamamoto S."/>
            <person name="Yamane H."/>
            <person name="Yoshiki S."/>
            <person name="Yoshihara R."/>
            <person name="Yukawa K."/>
            <person name="Zhong H."/>
            <person name="Yano M."/>
            <person name="Yuan Q."/>
            <person name="Ouyang S."/>
            <person name="Liu J."/>
            <person name="Jones K.M."/>
            <person name="Gansberger K."/>
            <person name="Moffat K."/>
            <person name="Hill J."/>
            <person name="Bera J."/>
            <person name="Fadrosh D."/>
            <person name="Jin S."/>
            <person name="Johri S."/>
            <person name="Kim M."/>
            <person name="Overton L."/>
            <person name="Reardon M."/>
            <person name="Tsitrin T."/>
            <person name="Vuong H."/>
            <person name="Weaver B."/>
            <person name="Ciecko A."/>
            <person name="Tallon L."/>
            <person name="Jackson J."/>
            <person name="Pai G."/>
            <person name="Aken S.V."/>
            <person name="Utterback T."/>
            <person name="Reidmuller S."/>
            <person name="Feldblyum T."/>
            <person name="Hsiao J."/>
            <person name="Zismann V."/>
            <person name="Iobst S."/>
            <person name="de Vazeille A.R."/>
            <person name="Buell C.R."/>
            <person name="Ying K."/>
            <person name="Li Y."/>
            <person name="Lu T."/>
            <person name="Huang Y."/>
            <person name="Zhao Q."/>
            <person name="Feng Q."/>
            <person name="Zhang L."/>
            <person name="Zhu J."/>
            <person name="Weng Q."/>
            <person name="Mu J."/>
            <person name="Lu Y."/>
            <person name="Fan D."/>
            <person name="Liu Y."/>
            <person name="Guan J."/>
            <person name="Zhang Y."/>
            <person name="Yu S."/>
            <person name="Liu X."/>
            <person name="Zhang Y."/>
            <person name="Hong G."/>
            <person name="Han B."/>
            <person name="Choisne N."/>
            <person name="Demange N."/>
            <person name="Orjeda G."/>
            <person name="Samain S."/>
            <person name="Cattolico L."/>
            <person name="Pelletier E."/>
            <person name="Couloux A."/>
            <person name="Segurens B."/>
            <person name="Wincker P."/>
            <person name="D'Hont A."/>
            <person name="Scarpelli C."/>
            <person name="Weissenbach J."/>
            <person name="Salanoubat M."/>
            <person name="Quetier F."/>
            <person name="Yu Y."/>
            <person name="Kim H.R."/>
            <person name="Rambo T."/>
            <person name="Currie J."/>
            <person name="Collura K."/>
            <person name="Luo M."/>
            <person name="Yang T."/>
            <person name="Ammiraju J.S.S."/>
            <person name="Engler F."/>
            <person name="Soderlund C."/>
            <person name="Wing R.A."/>
            <person name="Palmer L.E."/>
            <person name="de la Bastide M."/>
            <person name="Spiegel L."/>
            <person name="Nascimento L."/>
            <person name="Zutavern T."/>
            <person name="O'Shaughnessy A."/>
            <person name="Dike S."/>
            <person name="Dedhia N."/>
            <person name="Preston R."/>
            <person name="Balija V."/>
            <person name="McCombie W.R."/>
            <person name="Chow T."/>
            <person name="Chen H."/>
            <person name="Chung M."/>
            <person name="Chen C."/>
            <person name="Shaw J."/>
            <person name="Wu H."/>
            <person name="Hsiao K."/>
            <person name="Chao Y."/>
            <person name="Chu M."/>
            <person name="Cheng C."/>
            <person name="Hour A."/>
            <person name="Lee P."/>
            <person name="Lin S."/>
            <person name="Lin Y."/>
            <person name="Liou J."/>
            <person name="Liu S."/>
            <person name="Hsing Y."/>
            <person name="Raghuvanshi S."/>
            <person name="Mohanty A."/>
            <person name="Bharti A.K."/>
            <person name="Gaur A."/>
            <person name="Gupta V."/>
            <person name="Kumar D."/>
            <person name="Ravi V."/>
            <person name="Vij S."/>
            <person name="Kapur A."/>
            <person name="Khurana P."/>
            <person name="Khurana P."/>
            <person name="Khurana J.P."/>
            <person name="Tyagi A.K."/>
            <person name="Gaikwad K."/>
            <person name="Singh A."/>
            <person name="Dalal V."/>
            <person name="Srivastava S."/>
            <person name="Dixit A."/>
            <person name="Pal A.K."/>
            <person name="Ghazi I.A."/>
            <person name="Yadav M."/>
            <person name="Pandit A."/>
            <person name="Bhargava A."/>
            <person name="Sureshbabu K."/>
            <person name="Batra K."/>
            <person name="Sharma T.R."/>
            <person name="Mohapatra T."/>
            <person name="Singh N.K."/>
            <person name="Messing J."/>
            <person name="Nelson A.B."/>
            <person name="Fuks G."/>
            <person name="Kavchok S."/>
            <person name="Keizer G."/>
            <person name="Linton E."/>
            <person name="Llaca V."/>
            <person name="Song R."/>
            <person name="Tanyolac B."/>
            <person name="Young S."/>
            <person name="Ho-Il K."/>
            <person name="Hahn J.H."/>
            <person name="Sangsakoo G."/>
            <person name="Vanavichit A."/>
            <person name="de Mattos Luiz.A.T."/>
            <person name="Zimmer P.D."/>
            <person name="Malone G."/>
            <person name="Dellagostin O."/>
            <person name="de Oliveira A.C."/>
            <person name="Bevan M."/>
            <person name="Bancroft I."/>
            <person name="Minx P."/>
            <person name="Cordum H."/>
            <person name="Wilson R."/>
            <person name="Cheng Z."/>
            <person name="Jin W."/>
            <person name="Jiang J."/>
            <person name="Leong S.A."/>
            <person name="Iwama H."/>
            <person name="Gojobori T."/>
            <person name="Itoh T."/>
            <person name="Niimura Y."/>
            <person name="Fujii Y."/>
            <person name="Habara T."/>
            <person name="Sakai H."/>
            <person name="Sato Y."/>
            <person name="Wilson G."/>
            <person name="Kumar K."/>
            <person name="McCouch S."/>
            <person name="Juretic N."/>
            <person name="Hoen D."/>
            <person name="Wright S."/>
            <person name="Bruskiewich R."/>
            <person name="Bureau T."/>
            <person name="Miyao A."/>
            <person name="Hirochika H."/>
            <person name="Nishikawa T."/>
            <person name="Kadowaki K."/>
            <person name="Sugiura M."/>
            <person name="Burr B."/>
            <person name="Sasaki T."/>
        </authorList>
    </citation>
    <scope>NUCLEOTIDE SEQUENCE [LARGE SCALE GENOMIC DNA]</scope>
    <source>
        <strain evidence="2">cv. Nipponbare</strain>
    </source>
</reference>